<dbReference type="SUPFAM" id="SSF48371">
    <property type="entry name" value="ARM repeat"/>
    <property type="match status" value="1"/>
</dbReference>
<gene>
    <name evidence="5" type="ORF">M9Y10_045732</name>
</gene>
<evidence type="ECO:0000256" key="1">
    <source>
        <dbReference type="ARBA" id="ARBA00022786"/>
    </source>
</evidence>
<feature type="region of interest" description="Disordered" evidence="3">
    <location>
        <begin position="512"/>
        <end position="563"/>
    </location>
</feature>
<evidence type="ECO:0000256" key="2">
    <source>
        <dbReference type="PROSITE-ProRule" id="PRU00104"/>
    </source>
</evidence>
<sequence>MGQSNSIEYDYNSQKLPWKSLFSPKIISFIKKELEHQHPQAESTEGQTVDFVPLSTVLENIISTQRLDGEALRLPPDFSSTFFRPIIRDIDVHFDQARNFSKYFESIRTLANTIMDREQQKRNDNISTACTKFAQISQPKKGTTGFIEDFITIALENLLPYVHLLSVNDVIAHLNNLNKILKDEKNNSLASVNSSSITSINKFITAISQIDEFKVPEVQKETIDFLYNMSHVQGSVCGCLSALIYMLDLPEDLLLPVTKPLLINTRSKFSAPQSVTSSAAQSSGNLQQSHLVPQSSDQGLTASQASSTESASGLNLNINLSSTNQNASDQSNQTTTSESSTSQIQQVNIPQPSRPPPQLRRQIRPKQSPMLARTPSTPMLPMMIPLVNQDEPENNSQQSLQQGSVLSPNTQLTPPLAQTPNQQIPVNRPRAPVPLPPSIAAPAPAPPPPPPSSSTNEESEKPPETKIPENASLSDLLAATPPIHLGQNKGFGQPIQVQATSLSQLLASANQNQNQNPNQATGLPPPAPQGFGTSSGHAPIQPSVHRPAPIPRPSRRGQRVALTPNPVPVCINLRDLGRSVNQANEANINNTSTASINDSGELTNANQNINLSSLPSTNLANLTNLNQQQSNLILNSLSTTSIISAQGSISAIPSTSSLNVSATPTKRKNSHIFELPTNDIKNVVSFSIGSNVLVLSSENKLAVFFKPIVFMINVSVSEDSILFDAYDFIYIFSQSQNTIQIINVEELEAIMEDKQIALGQEANISDIPFLTIDSYTITSENDLIEGDHTSKLQIEVCKMSDFINLDYKIVSVGNISNNYQYGLNDAYKYITIVQAVDENNILCSVFLRNIKTNNCNPECRIPLETIITPEHFYFDETRLHVVDKDMIDVPYVIFNSNDNENSNTPTFKIQQDPATFCPYVFIDKAPMVCYKNYFYTIANSFEKLVFVKYETPLIPMDDEDTEYSRSAVYIKKFPFQFSPVIIPAGDGNNFQDSLKQVCNSLTVSIDLLLQKCFENVSVISNRFVSYFVSNGNTSIDLSMKLVNNVINATTINDDQKMALIALGIKIIALNLHIYCLKYAKSMENFTDEDDEFFKKVKKVIRHAIYSKYAKRSPAIIEAVCAVFFLSYRFLYYPSYKEFATVVKMILDDKILRNYFLMNYILISHSPCSLYIHSSSMFQFVQETIDKKTIFKAFSNSLDTLTDEFHFLTVNSVKTNEGYMIPFFKNLLQFLSDNLLSNEDPTSIGNLSINVNGIRDNGDINGKYAIKLAQKINFRLMCLDTFPLISSAVVSYSIPIMSSVTQKFLNDPDICKIDDENLKIKMTDNKDVKTFIVESEHNYSHGAKNNYTIDFTGCSAIHLDFDPRCQTDPTNDTLYIYSRNNILLYKYSGNNWPKELDIQADYLIFKFESNSTASNSLWGYKVVCKPIRTSDKKSEFRPNSTLFFFDMFFNTLGRLTNVALASLPPSQMESQCKLILESDILQGLDGMSKLIEQEDQKTSNKRNLTRGLSRGLSFDASNAGLQYSDELKKGFLNDLISPTPMENGWAGKLLQFMYKAVKNQHRIKPPPEILEAEKYAIAAFLKQLGFINVAISFAMSLGTSDPKDVTVPPNLNTTWKAIYKLRTTLYMSYQNSKRNKVVDASSFSQTPKISSSISNFNSDNNNNTGGTGGNAKEGQIGLSSIRSSSSLFTSSHQLLPLRDNYPAYLEDVKMKCKLLLYNDPILKKRFGDSEVYNSKTIETTIYELLSFISSDLQMENISRMVDIRTSRMKTRLSGLKSIINIVQNKNFLRTSQIAFLEPLDQSLSLLTNLTDVKSVKADLLDELFGSFSQLFELLVSRITDDEENILHRLLFLKLIAVDVEGIITPTILTQNFMKVSSFAEKCPTTPIESYVTLSCLWRILGIWSIQTPQKEIIESLLHFTSIQSNEICKDNAILLLSVLSQSSDFVVSNFEPICNCFLSSNPRVVIATLIWLSKTLTRKNSSLKEEDFKVTIRNQNYNFKSFLHLLLKSCGYALCTGTSYLIPDESLPESHKMIAEEIIAFFRVIIKPFSIVRETVVNTVHEVFNENSSCDLLSATKSNLEENQKQADQHEVDSVHELIAVFAILGKETIPFRSTGFAIQHSKSQSELSRILLYERYSSRLVFLNHEGVEQTAVRESISTYVPSANISANPNDFTINVDEAKLINSIQKIIIESFNNMKSIDFAVLAANFIGFLTVSLQNQDNMKTFIENIEIERFYTCALKQMHDSNPYYSIGNLIDQIGTASIDISTLMSIENKIKNKLKNKAKSRSQYNENDDGRFINSFNSSLPYSLVFLHVSTHCFIPLTFGTIIKQIVNKNNGAQIELKETSSRGLGPNQEEVIAVSSIPKKKCIFVGDQAMPNTTLFYFEIKIISHSNNDFQVGLIDQRSKSSAISFYGFDFGKSQQCSLFLHFQKTETIEIENGDVIGCGYTRNEIVFFKNGQSLKKSIPYPLIDDFVPAVITDNCELKFTYNFGKDKFVTEIVKFPEFDIKSDCLENFDVPVPENETKAPKETTISLDDPDYDEFVSKNEALWEIARPYPTPLLPSLSSLDMSKIEKEKKEKESQDEANGDIKESETLIFNDSTSRFFPHLVYAHNISTPPKTVFNISSDSLFKTSFLIGQPVHIARRNLPKNSNGDEKESDKNQEEPAAEVDNESNDANSSMNSDSGSGSNSDSGTNSDSAMVTAIELAENEEAILEAANQQQNSDEAIQLQGENESNESNQQDSQQSTETTNEQQQQEAPLQPPSTTEQIAAAASATTASTSTEQQQQQQGTTGEPTLKGDAQSSEELQIGIDDSEFLFGNDKKQMLSSDAQYFINRYGIIVDITPIPGKEYVNLTLEVFDYMKQERTRFQIDSRFVDPITTQFFNVVESAANIFTQTAAKAPITTAMLLRSSSKSSNDNTTNSTMQFTNAKTAQALSEETAECVTNSILSKQMNRLYETTKNLIVRMCRILFVIVLDFYRSQNKVPSVFNESQHPQSVEVFALAILEVFKFVHSPKVSEKWKVTRISDLIFGEKDHTSNAFDISYFCPCNKHAFVRCIRAIFYRSPKEMQPVISSLLKFSIEHIMKAPKSTREQIFTLIPNRFVIETPHPMPQVNLNIHFELPESITGFIPILHPLHNTQEQILYIAKHPIKDALSDCSVFPANEYSIQFTNQSAESGYGLKFGILLLNDYLQDYMFMTPLKGIHILATLLSVVLSSPDLFVDATKILKQELIPGIAQLMNKSNFFIDLFSFDFIAPILTTFQWTAEDITPRIESAFQCFTSNFQTSIHEWTKLTLNSQQAIVMTVFTRLLTLDASAARITSNSPPEDIAHLYDTYVNTKVKENASVFEKMIEAISLCCALGFDMPISVRFPAFLIAESWAESIPYSIELETKPGCTSIVNYSFDQFKKGEIEFVKDDSLPPNTCLHVSCDRPKDEENTTNNELTSFNLMPGKTGNVTSPFSIQLCNAETLTKIESIESTQTIKIVIRAHPESHQAKREKFVANYSAFKQHVDFMSNHWQVKMDESLSRIAKGIPKIFDMCPLIIDHPLFDAETILARIPAQLLRCRLQLFLRLNSYVPKIVKIVEFGNQETLLGKIFTSCRAAISTEFKLDTVKKSVMKDLASGTSPEIKFNRFKAQFFYSKPSNPQGLSLLSQLISQIPISQLTSLKRQNVPWHVDLVGEGATDVGGPGRDLFTEACMELMHPSLGLFIANPNKRVNSSNVDQELLIPNPSPLTETTKMQYFYAGVLMSLCYISQIPEPFRFARFVWNFLTNRQVTIDDIYEVDNQFQTLMQSIEDCEKTISDPEQFQAIFPLFFDVQNSLGEVVELIPGGSSIPVTFERRNEYIQRCQVFRIKEFNTQLEELRKGFNYFFPSSAATILAPWELELLICGDNQCPVSEMKKNFQYSSEESHIDMLWSVLEEFTPKERMLFIKFGCGRMGLPPPGMFWPQKLSIQFKTVNDSDPLKPLPTAATCSSQMTIPRYDTKEWMAKKIRAAITLGADIDQDRNANIRDLQDVT</sequence>
<feature type="region of interest" description="Disordered" evidence="3">
    <location>
        <begin position="274"/>
        <end position="468"/>
    </location>
</feature>
<dbReference type="SMART" id="SM00119">
    <property type="entry name" value="HECTc"/>
    <property type="match status" value="1"/>
</dbReference>
<dbReference type="PROSITE" id="PS50237">
    <property type="entry name" value="HECT"/>
    <property type="match status" value="1"/>
</dbReference>
<dbReference type="InterPro" id="IPR043136">
    <property type="entry name" value="B30.2/SPRY_sf"/>
</dbReference>
<dbReference type="InterPro" id="IPR000569">
    <property type="entry name" value="HECT_dom"/>
</dbReference>
<feature type="region of interest" description="Disordered" evidence="3">
    <location>
        <begin position="2646"/>
        <end position="2698"/>
    </location>
</feature>
<dbReference type="Pfam" id="PF00632">
    <property type="entry name" value="HECT"/>
    <property type="match status" value="1"/>
</dbReference>
<comment type="caution">
    <text evidence="5">The sequence shown here is derived from an EMBL/GenBank/DDBJ whole genome shotgun (WGS) entry which is preliminary data.</text>
</comment>
<dbReference type="Gene3D" id="2.60.120.920">
    <property type="match status" value="1"/>
</dbReference>
<proteinExistence type="predicted"/>
<dbReference type="Gene3D" id="3.30.2410.10">
    <property type="entry name" value="Hect, E3 ligase catalytic domain"/>
    <property type="match status" value="1"/>
</dbReference>
<dbReference type="PANTHER" id="PTHR46654">
    <property type="entry name" value="E3 UBIQUITIN-PROTEIN LIGASE HECTD3"/>
    <property type="match status" value="1"/>
</dbReference>
<feature type="compositionally biased region" description="Low complexity" evidence="3">
    <location>
        <begin position="2733"/>
        <end position="2794"/>
    </location>
</feature>
<dbReference type="SUPFAM" id="SSF56204">
    <property type="entry name" value="Hect, E3 ligase catalytic domain"/>
    <property type="match status" value="1"/>
</dbReference>
<feature type="region of interest" description="Disordered" evidence="3">
    <location>
        <begin position="1653"/>
        <end position="1674"/>
    </location>
</feature>
<feature type="compositionally biased region" description="Polar residues" evidence="3">
    <location>
        <begin position="313"/>
        <end position="327"/>
    </location>
</feature>
<feature type="compositionally biased region" description="Low complexity" evidence="3">
    <location>
        <begin position="1653"/>
        <end position="1663"/>
    </location>
</feature>
<dbReference type="InterPro" id="IPR016024">
    <property type="entry name" value="ARM-type_fold"/>
</dbReference>
<evidence type="ECO:0000313" key="5">
    <source>
        <dbReference type="EMBL" id="KAK8883084.1"/>
    </source>
</evidence>
<feature type="region of interest" description="Disordered" evidence="3">
    <location>
        <begin position="2732"/>
        <end position="2805"/>
    </location>
</feature>
<feature type="compositionally biased region" description="Low complexity" evidence="3">
    <location>
        <begin position="2675"/>
        <end position="2698"/>
    </location>
</feature>
<feature type="compositionally biased region" description="Low complexity" evidence="3">
    <location>
        <begin position="396"/>
        <end position="407"/>
    </location>
</feature>
<accession>A0ABR2JW23</accession>
<dbReference type="Proteomes" id="UP001470230">
    <property type="component" value="Unassembled WGS sequence"/>
</dbReference>
<feature type="compositionally biased region" description="Pro residues" evidence="3">
    <location>
        <begin position="431"/>
        <end position="452"/>
    </location>
</feature>
<dbReference type="InterPro" id="IPR035983">
    <property type="entry name" value="Hect_E3_ubiquitin_ligase"/>
</dbReference>
<feature type="compositionally biased region" description="Basic and acidic residues" evidence="3">
    <location>
        <begin position="458"/>
        <end position="467"/>
    </location>
</feature>
<feature type="region of interest" description="Disordered" evidence="3">
    <location>
        <begin position="2573"/>
        <end position="2594"/>
    </location>
</feature>
<name>A0ABR2JW23_9EUKA</name>
<evidence type="ECO:0000313" key="6">
    <source>
        <dbReference type="Proteomes" id="UP001470230"/>
    </source>
</evidence>
<dbReference type="PANTHER" id="PTHR46654:SF1">
    <property type="entry name" value="E3 UBIQUITIN-PROTEIN LIGASE HECTD3"/>
    <property type="match status" value="1"/>
</dbReference>
<reference evidence="5 6" key="1">
    <citation type="submission" date="2024-04" db="EMBL/GenBank/DDBJ databases">
        <title>Tritrichomonas musculus Genome.</title>
        <authorList>
            <person name="Alves-Ferreira E."/>
            <person name="Grigg M."/>
            <person name="Lorenzi H."/>
            <person name="Galac M."/>
        </authorList>
    </citation>
    <scope>NUCLEOTIDE SEQUENCE [LARGE SCALE GENOMIC DNA]</scope>
    <source>
        <strain evidence="5 6">EAF2021</strain>
    </source>
</reference>
<feature type="active site" description="Glycyl thioester intermediate" evidence="2">
    <location>
        <position position="3976"/>
    </location>
</feature>
<dbReference type="Gene3D" id="3.30.2160.10">
    <property type="entry name" value="Hect, E3 ligase catalytic domain"/>
    <property type="match status" value="1"/>
</dbReference>
<feature type="compositionally biased region" description="Basic and acidic residues" evidence="3">
    <location>
        <begin position="2653"/>
        <end position="2664"/>
    </location>
</feature>
<feature type="compositionally biased region" description="Polar residues" evidence="3">
    <location>
        <begin position="274"/>
        <end position="300"/>
    </location>
</feature>
<feature type="compositionally biased region" description="Low complexity" evidence="3">
    <location>
        <begin position="328"/>
        <end position="346"/>
    </location>
</feature>
<evidence type="ECO:0000256" key="3">
    <source>
        <dbReference type="SAM" id="MobiDB-lite"/>
    </source>
</evidence>
<feature type="compositionally biased region" description="Polar residues" evidence="3">
    <location>
        <begin position="408"/>
        <end position="425"/>
    </location>
</feature>
<dbReference type="EMBL" id="JAPFFF010000009">
    <property type="protein sequence ID" value="KAK8883084.1"/>
    <property type="molecule type" value="Genomic_DNA"/>
</dbReference>
<evidence type="ECO:0000259" key="4">
    <source>
        <dbReference type="PROSITE" id="PS50237"/>
    </source>
</evidence>
<dbReference type="InterPro" id="IPR042469">
    <property type="entry name" value="HECTD3"/>
</dbReference>
<protein>
    <recommendedName>
        <fullName evidence="4">HECT domain-containing protein</fullName>
    </recommendedName>
</protein>
<feature type="domain" description="HECT" evidence="4">
    <location>
        <begin position="3665"/>
        <end position="3999"/>
    </location>
</feature>
<keyword evidence="1 2" id="KW-0833">Ubl conjugation pathway</keyword>
<feature type="compositionally biased region" description="Low complexity" evidence="3">
    <location>
        <begin position="301"/>
        <end position="312"/>
    </location>
</feature>
<keyword evidence="6" id="KW-1185">Reference proteome</keyword>
<dbReference type="Gene3D" id="3.90.1750.10">
    <property type="entry name" value="Hect, E3 ligase catalytic domains"/>
    <property type="match status" value="1"/>
</dbReference>
<organism evidence="5 6">
    <name type="scientific">Tritrichomonas musculus</name>
    <dbReference type="NCBI Taxonomy" id="1915356"/>
    <lineage>
        <taxon>Eukaryota</taxon>
        <taxon>Metamonada</taxon>
        <taxon>Parabasalia</taxon>
        <taxon>Tritrichomonadida</taxon>
        <taxon>Tritrichomonadidae</taxon>
        <taxon>Tritrichomonas</taxon>
    </lineage>
</organism>